<dbReference type="GO" id="GO:0004659">
    <property type="term" value="F:prenyltransferase activity"/>
    <property type="evidence" value="ECO:0007669"/>
    <property type="project" value="InterPro"/>
</dbReference>
<keyword evidence="10" id="KW-1185">Reference proteome</keyword>
<evidence type="ECO:0000256" key="1">
    <source>
        <dbReference type="ARBA" id="ARBA00004141"/>
    </source>
</evidence>
<evidence type="ECO:0000256" key="4">
    <source>
        <dbReference type="ARBA" id="ARBA00022679"/>
    </source>
</evidence>
<dbReference type="GO" id="GO:0016020">
    <property type="term" value="C:membrane"/>
    <property type="evidence" value="ECO:0007669"/>
    <property type="project" value="UniProtKB-SubCell"/>
</dbReference>
<dbReference type="UniPathway" id="UPA00079"/>
<dbReference type="InterPro" id="IPR026046">
    <property type="entry name" value="UBIAD1"/>
</dbReference>
<evidence type="ECO:0000256" key="7">
    <source>
        <dbReference type="ARBA" id="ARBA00023136"/>
    </source>
</evidence>
<organism evidence="9 10">
    <name type="scientific">Capillibacterium thermochitinicola</name>
    <dbReference type="NCBI Taxonomy" id="2699427"/>
    <lineage>
        <taxon>Bacteria</taxon>
        <taxon>Bacillati</taxon>
        <taxon>Bacillota</taxon>
        <taxon>Capillibacterium</taxon>
    </lineage>
</organism>
<feature type="transmembrane region" description="Helical" evidence="8">
    <location>
        <begin position="293"/>
        <end position="316"/>
    </location>
</feature>
<evidence type="ECO:0000256" key="8">
    <source>
        <dbReference type="SAM" id="Phobius"/>
    </source>
</evidence>
<evidence type="ECO:0000256" key="6">
    <source>
        <dbReference type="ARBA" id="ARBA00022989"/>
    </source>
</evidence>
<keyword evidence="7 8" id="KW-0472">Membrane</keyword>
<dbReference type="GO" id="GO:0042371">
    <property type="term" value="P:vitamin K biosynthetic process"/>
    <property type="evidence" value="ECO:0007669"/>
    <property type="project" value="TreeGrafter"/>
</dbReference>
<evidence type="ECO:0000313" key="10">
    <source>
        <dbReference type="Proteomes" id="UP000657177"/>
    </source>
</evidence>
<dbReference type="PANTHER" id="PTHR13929:SF0">
    <property type="entry name" value="UBIA PRENYLTRANSFERASE DOMAIN-CONTAINING PROTEIN 1"/>
    <property type="match status" value="1"/>
</dbReference>
<dbReference type="RefSeq" id="WP_181339981.1">
    <property type="nucleotide sequence ID" value="NZ_JAAKDE010000015.1"/>
</dbReference>
<dbReference type="CDD" id="cd13962">
    <property type="entry name" value="PT_UbiA_UBIAD1"/>
    <property type="match status" value="1"/>
</dbReference>
<sequence>MGNDNPEVRGMSRFRRRRSLWQPLRLWAQALRVHFLSASLIPVLLGTVVAQSATTINGWRFLLVLVGVFCYHGGANLINDYYDEETDRLNRQPSFFNGGSGVLVKRLLPAKQVKKAAVLCFLVGTVCAAVLALTGGGVGVALFALAGLGCGYFYSAPPFRLAATGFGELCVGLAFGPFLVVGTVAALTGRFLPTALLVSLPVGILIAAVILTNELPDCESDRQTGKHTLVVRLGRERSILLLSLLLALASCLLLLIFVGLGASRYRAGSLLAWPLVFWLWSQRRAGLKQLSRFVMTSAGVILLHMVSGLMLIITFMRRGS</sequence>
<keyword evidence="4" id="KW-0808">Transferase</keyword>
<dbReference type="EMBL" id="JAAKDE010000015">
    <property type="protein sequence ID" value="MBA2133522.1"/>
    <property type="molecule type" value="Genomic_DNA"/>
</dbReference>
<proteinExistence type="predicted"/>
<dbReference type="PIRSF" id="PIRSF005355">
    <property type="entry name" value="UBIAD1"/>
    <property type="match status" value="1"/>
</dbReference>
<comment type="pathway">
    <text evidence="2">Quinol/quinone metabolism; menaquinone biosynthesis.</text>
</comment>
<evidence type="ECO:0000256" key="2">
    <source>
        <dbReference type="ARBA" id="ARBA00004863"/>
    </source>
</evidence>
<dbReference type="Pfam" id="PF01040">
    <property type="entry name" value="UbiA"/>
    <property type="match status" value="1"/>
</dbReference>
<comment type="subcellular location">
    <subcellularLocation>
        <location evidence="1">Membrane</location>
        <topology evidence="1">Multi-pass membrane protein</topology>
    </subcellularLocation>
</comment>
<feature type="transmembrane region" description="Helical" evidence="8">
    <location>
        <begin position="140"/>
        <end position="157"/>
    </location>
</feature>
<keyword evidence="6 8" id="KW-1133">Transmembrane helix</keyword>
<accession>A0A8J6I3E4</accession>
<reference evidence="9" key="1">
    <citation type="submission" date="2020-06" db="EMBL/GenBank/DDBJ databases">
        <title>Novel chitinolytic bacterium.</title>
        <authorList>
            <person name="Ungkulpasvich U."/>
            <person name="Kosugi A."/>
            <person name="Uke A."/>
        </authorList>
    </citation>
    <scope>NUCLEOTIDE SEQUENCE</scope>
    <source>
        <strain evidence="9">UUS1-1</strain>
    </source>
</reference>
<dbReference type="InterPro" id="IPR000537">
    <property type="entry name" value="UbiA_prenyltransferase"/>
</dbReference>
<name>A0A8J6I3E4_9FIRM</name>
<feature type="transmembrane region" description="Helical" evidence="8">
    <location>
        <begin position="169"/>
        <end position="188"/>
    </location>
</feature>
<dbReference type="AlphaFoldDB" id="A0A8J6I3E4"/>
<keyword evidence="3" id="KW-0474">Menaquinone biosynthesis</keyword>
<comment type="caution">
    <text evidence="9">The sequence shown here is derived from an EMBL/GenBank/DDBJ whole genome shotgun (WGS) entry which is preliminary data.</text>
</comment>
<evidence type="ECO:0000313" key="9">
    <source>
        <dbReference type="EMBL" id="MBA2133522.1"/>
    </source>
</evidence>
<keyword evidence="5 8" id="KW-0812">Transmembrane</keyword>
<feature type="transmembrane region" description="Helical" evidence="8">
    <location>
        <begin position="239"/>
        <end position="259"/>
    </location>
</feature>
<evidence type="ECO:0000256" key="5">
    <source>
        <dbReference type="ARBA" id="ARBA00022692"/>
    </source>
</evidence>
<dbReference type="Gene3D" id="1.20.120.1780">
    <property type="entry name" value="UbiA prenyltransferase"/>
    <property type="match status" value="1"/>
</dbReference>
<evidence type="ECO:0000256" key="3">
    <source>
        <dbReference type="ARBA" id="ARBA00022428"/>
    </source>
</evidence>
<dbReference type="Gene3D" id="1.10.357.140">
    <property type="entry name" value="UbiA prenyltransferase"/>
    <property type="match status" value="1"/>
</dbReference>
<gene>
    <name evidence="9" type="ORF">G5B42_08210</name>
</gene>
<feature type="transmembrane region" description="Helical" evidence="8">
    <location>
        <begin position="194"/>
        <end position="212"/>
    </location>
</feature>
<dbReference type="InterPro" id="IPR044878">
    <property type="entry name" value="UbiA_sf"/>
</dbReference>
<dbReference type="PANTHER" id="PTHR13929">
    <property type="entry name" value="1,4-DIHYDROXY-2-NAPHTHOATE OCTAPRENYLTRANSFERASE"/>
    <property type="match status" value="1"/>
</dbReference>
<protein>
    <submittedName>
        <fullName evidence="9">Prenyltransferase</fullName>
    </submittedName>
</protein>
<dbReference type="Proteomes" id="UP000657177">
    <property type="component" value="Unassembled WGS sequence"/>
</dbReference>
<feature type="transmembrane region" description="Helical" evidence="8">
    <location>
        <begin position="60"/>
        <end position="82"/>
    </location>
</feature>
<dbReference type="GO" id="GO:0009234">
    <property type="term" value="P:menaquinone biosynthetic process"/>
    <property type="evidence" value="ECO:0007669"/>
    <property type="project" value="UniProtKB-UniPathway"/>
</dbReference>